<evidence type="ECO:0000256" key="4">
    <source>
        <dbReference type="ARBA" id="ARBA00022692"/>
    </source>
</evidence>
<keyword evidence="4 7" id="KW-0812">Transmembrane</keyword>
<gene>
    <name evidence="8" type="ORF">AMTR_s00154p00062710</name>
</gene>
<dbReference type="Proteomes" id="UP000017836">
    <property type="component" value="Unassembled WGS sequence"/>
</dbReference>
<dbReference type="GO" id="GO:0035673">
    <property type="term" value="F:oligopeptide transmembrane transporter activity"/>
    <property type="evidence" value="ECO:0007669"/>
    <property type="project" value="InterPro"/>
</dbReference>
<evidence type="ECO:0000256" key="6">
    <source>
        <dbReference type="ARBA" id="ARBA00023136"/>
    </source>
</evidence>
<evidence type="ECO:0000256" key="3">
    <source>
        <dbReference type="ARBA" id="ARBA00022448"/>
    </source>
</evidence>
<evidence type="ECO:0000256" key="5">
    <source>
        <dbReference type="ARBA" id="ARBA00022989"/>
    </source>
</evidence>
<organism evidence="8 9">
    <name type="scientific">Amborella trichopoda</name>
    <dbReference type="NCBI Taxonomy" id="13333"/>
    <lineage>
        <taxon>Eukaryota</taxon>
        <taxon>Viridiplantae</taxon>
        <taxon>Streptophyta</taxon>
        <taxon>Embryophyta</taxon>
        <taxon>Tracheophyta</taxon>
        <taxon>Spermatophyta</taxon>
        <taxon>Magnoliopsida</taxon>
        <taxon>Amborellales</taxon>
        <taxon>Amborellaceae</taxon>
        <taxon>Amborella</taxon>
    </lineage>
</organism>
<keyword evidence="9" id="KW-1185">Reference proteome</keyword>
<name>W1PIJ1_AMBTC</name>
<dbReference type="HOGENOM" id="CLU_015477_0_2_1"/>
<feature type="transmembrane region" description="Helical" evidence="7">
    <location>
        <begin position="124"/>
        <end position="151"/>
    </location>
</feature>
<dbReference type="InterPro" id="IPR045035">
    <property type="entry name" value="YSL-like"/>
</dbReference>
<protein>
    <submittedName>
        <fullName evidence="8">Uncharacterized protein</fullName>
    </submittedName>
</protein>
<reference evidence="9" key="1">
    <citation type="journal article" date="2013" name="Science">
        <title>The Amborella genome and the evolution of flowering plants.</title>
        <authorList>
            <consortium name="Amborella Genome Project"/>
        </authorList>
    </citation>
    <scope>NUCLEOTIDE SEQUENCE [LARGE SCALE GENOMIC DNA]</scope>
</reference>
<accession>W1PIJ1</accession>
<dbReference type="Pfam" id="PF03169">
    <property type="entry name" value="OPT"/>
    <property type="match status" value="1"/>
</dbReference>
<dbReference type="eggNOG" id="ENOG502QQ2H">
    <property type="taxonomic scope" value="Eukaryota"/>
</dbReference>
<feature type="transmembrane region" description="Helical" evidence="7">
    <location>
        <begin position="163"/>
        <end position="184"/>
    </location>
</feature>
<sequence>MAIKMVIQRLLDPLEHGILFDGGSPNIAIQSIVWVIEQYRYDLYGHDSHVIHIIVQTAADLMQDFKTGYITLSSPRSMFASQILGTLMGCILAPLTFWLFWVAFDVGISQEYPAPYGVIYREMALLGVGGVSSLPKHCLSLCGGFFAFSLLTNSIKDMVPKKVSMYIPIPMAMSIPFYIGPYFAIDMALGSLINAVWGRLNKREADLLGPAVASGLICGDGIWTLPAAALTLAKVKPPICMAFLSRGHAAKLSG</sequence>
<evidence type="ECO:0000313" key="8">
    <source>
        <dbReference type="EMBL" id="ERN07544.1"/>
    </source>
</evidence>
<keyword evidence="6 7" id="KW-0472">Membrane</keyword>
<dbReference type="GO" id="GO:0016020">
    <property type="term" value="C:membrane"/>
    <property type="evidence" value="ECO:0000318"/>
    <property type="project" value="GO_Central"/>
</dbReference>
<dbReference type="OMA" id="DSHVIHI"/>
<proteinExistence type="inferred from homology"/>
<comment type="subcellular location">
    <subcellularLocation>
        <location evidence="1">Membrane</location>
        <topology evidence="1">Multi-pass membrane protein</topology>
    </subcellularLocation>
</comment>
<keyword evidence="5 7" id="KW-1133">Transmembrane helix</keyword>
<dbReference type="EMBL" id="KI393735">
    <property type="protein sequence ID" value="ERN07544.1"/>
    <property type="molecule type" value="Genomic_DNA"/>
</dbReference>
<evidence type="ECO:0000256" key="1">
    <source>
        <dbReference type="ARBA" id="ARBA00004141"/>
    </source>
</evidence>
<keyword evidence="3" id="KW-0813">Transport</keyword>
<feature type="transmembrane region" description="Helical" evidence="7">
    <location>
        <begin position="83"/>
        <end position="104"/>
    </location>
</feature>
<dbReference type="PANTHER" id="PTHR31645:SF76">
    <property type="entry name" value="METAL-NICOTIANAMINE TRANSPORTER YSL8-RELATED"/>
    <property type="match status" value="1"/>
</dbReference>
<evidence type="ECO:0000256" key="2">
    <source>
        <dbReference type="ARBA" id="ARBA00010276"/>
    </source>
</evidence>
<dbReference type="InterPro" id="IPR004813">
    <property type="entry name" value="OPT"/>
</dbReference>
<dbReference type="AlphaFoldDB" id="W1PIJ1"/>
<comment type="similarity">
    <text evidence="2">Belongs to the YSL (TC 2.A.67.2) family.</text>
</comment>
<dbReference type="PANTHER" id="PTHR31645">
    <property type="entry name" value="OLIGOPEPTIDE TRANSPORTER YGL114W-RELATED"/>
    <property type="match status" value="1"/>
</dbReference>
<evidence type="ECO:0000256" key="7">
    <source>
        <dbReference type="SAM" id="Phobius"/>
    </source>
</evidence>
<evidence type="ECO:0000313" key="9">
    <source>
        <dbReference type="Proteomes" id="UP000017836"/>
    </source>
</evidence>
<dbReference type="STRING" id="13333.W1PIJ1"/>
<dbReference type="Gramene" id="ERN07544">
    <property type="protein sequence ID" value="ERN07544"/>
    <property type="gene ID" value="AMTR_s00154p00062710"/>
</dbReference>